<evidence type="ECO:0000313" key="2">
    <source>
        <dbReference type="Proteomes" id="UP000034569"/>
    </source>
</evidence>
<protein>
    <submittedName>
        <fullName evidence="1">Uncharacterized protein</fullName>
    </submittedName>
</protein>
<proteinExistence type="predicted"/>
<reference evidence="1 2" key="1">
    <citation type="journal article" date="2015" name="Nature">
        <title>rRNA introns, odd ribosomes, and small enigmatic genomes across a large radiation of phyla.</title>
        <authorList>
            <person name="Brown C.T."/>
            <person name="Hug L.A."/>
            <person name="Thomas B.C."/>
            <person name="Sharon I."/>
            <person name="Castelle C.J."/>
            <person name="Singh A."/>
            <person name="Wilkins M.J."/>
            <person name="Williams K.H."/>
            <person name="Banfield J.F."/>
        </authorList>
    </citation>
    <scope>NUCLEOTIDE SEQUENCE [LARGE SCALE GENOMIC DNA]</scope>
</reference>
<organism evidence="1 2">
    <name type="scientific">Candidatus Azambacteria bacterium GW2011_GWC1_46_13</name>
    <dbReference type="NCBI Taxonomy" id="1618619"/>
    <lineage>
        <taxon>Bacteria</taxon>
        <taxon>Candidatus Azamiibacteriota</taxon>
    </lineage>
</organism>
<dbReference type="EMBL" id="LCLU01000041">
    <property type="protein sequence ID" value="KKU20692.1"/>
    <property type="molecule type" value="Genomic_DNA"/>
</dbReference>
<dbReference type="Proteomes" id="UP000034569">
    <property type="component" value="Unassembled WGS sequence"/>
</dbReference>
<name>A0A0G1NK36_9BACT</name>
<evidence type="ECO:0000313" key="1">
    <source>
        <dbReference type="EMBL" id="KKU20692.1"/>
    </source>
</evidence>
<gene>
    <name evidence="1" type="ORF">UX33_C0041G0010</name>
</gene>
<sequence>MTIFIFGNPDLTFDSLPLRILPGLKKRFPQVKFEVRDPNEEWDVPEELILIDTVFGIERARIFDDLKNFENSPRVSLHDFDLTHLRHLQKLGKFKKVKIIGVPPTISEKEVIKQIAAILRSCS</sequence>
<dbReference type="AlphaFoldDB" id="A0A0G1NK36"/>
<comment type="caution">
    <text evidence="1">The sequence shown here is derived from an EMBL/GenBank/DDBJ whole genome shotgun (WGS) entry which is preliminary data.</text>
</comment>
<accession>A0A0G1NK36</accession>